<dbReference type="InterPro" id="IPR001647">
    <property type="entry name" value="HTH_TetR"/>
</dbReference>
<accession>A0ABD5AI47</accession>
<dbReference type="InterPro" id="IPR009057">
    <property type="entry name" value="Homeodomain-like_sf"/>
</dbReference>
<protein>
    <submittedName>
        <fullName evidence="4">AcrR family transcriptional regulator</fullName>
    </submittedName>
</protein>
<evidence type="ECO:0000259" key="3">
    <source>
        <dbReference type="PROSITE" id="PS50977"/>
    </source>
</evidence>
<evidence type="ECO:0000256" key="2">
    <source>
        <dbReference type="PROSITE-ProRule" id="PRU00335"/>
    </source>
</evidence>
<gene>
    <name evidence="4" type="ORF">J2771_000498</name>
</gene>
<feature type="DNA-binding region" description="H-T-H motif" evidence="2">
    <location>
        <begin position="30"/>
        <end position="49"/>
    </location>
</feature>
<name>A0ABD5AI47_ACICA</name>
<dbReference type="Proteomes" id="UP001240164">
    <property type="component" value="Unassembled WGS sequence"/>
</dbReference>
<dbReference type="Gene3D" id="1.10.357.10">
    <property type="entry name" value="Tetracycline Repressor, domain 2"/>
    <property type="match status" value="1"/>
</dbReference>
<dbReference type="PROSITE" id="PS50977">
    <property type="entry name" value="HTH_TETR_2"/>
    <property type="match status" value="1"/>
</dbReference>
<feature type="domain" description="HTH tetR-type" evidence="3">
    <location>
        <begin position="7"/>
        <end position="67"/>
    </location>
</feature>
<dbReference type="Pfam" id="PF00440">
    <property type="entry name" value="TetR_N"/>
    <property type="match status" value="1"/>
</dbReference>
<evidence type="ECO:0000256" key="1">
    <source>
        <dbReference type="ARBA" id="ARBA00023125"/>
    </source>
</evidence>
<dbReference type="RefSeq" id="WP_307009540.1">
    <property type="nucleotide sequence ID" value="NZ_JAUSQP010000001.1"/>
</dbReference>
<proteinExistence type="predicted"/>
<dbReference type="GO" id="GO:0003677">
    <property type="term" value="F:DNA binding"/>
    <property type="evidence" value="ECO:0007669"/>
    <property type="project" value="UniProtKB-UniRule"/>
</dbReference>
<dbReference type="EMBL" id="JAUSQP010000001">
    <property type="protein sequence ID" value="MDP9802244.1"/>
    <property type="molecule type" value="Genomic_DNA"/>
</dbReference>
<organism evidence="4 5">
    <name type="scientific">Acinetobacter calcoaceticus</name>
    <dbReference type="NCBI Taxonomy" id="471"/>
    <lineage>
        <taxon>Bacteria</taxon>
        <taxon>Pseudomonadati</taxon>
        <taxon>Pseudomonadota</taxon>
        <taxon>Gammaproteobacteria</taxon>
        <taxon>Moraxellales</taxon>
        <taxon>Moraxellaceae</taxon>
        <taxon>Acinetobacter</taxon>
        <taxon>Acinetobacter calcoaceticus/baumannii complex</taxon>
    </lineage>
</organism>
<reference evidence="4 5" key="1">
    <citation type="submission" date="2023-07" db="EMBL/GenBank/DDBJ databases">
        <title>Sorghum-associated microbial communities from plants grown in Nebraska, USA.</title>
        <authorList>
            <person name="Schachtman D."/>
        </authorList>
    </citation>
    <scope>NUCLEOTIDE SEQUENCE [LARGE SCALE GENOMIC DNA]</scope>
    <source>
        <strain evidence="4 5">CC146</strain>
    </source>
</reference>
<keyword evidence="1 2" id="KW-0238">DNA-binding</keyword>
<dbReference type="SUPFAM" id="SSF46689">
    <property type="entry name" value="Homeodomain-like"/>
    <property type="match status" value="1"/>
</dbReference>
<sequence>MPHSDLPFRALSVLHSARYFFNKYGFHNVGVDRIIESAKIPKATFYNYFHSKERLIEMSLTFQKDGLKQEVISVIHVRKELTLVEKLRKIYFLHADLDGLYHLPFKAIFEIAKTHPKAYQTVIDYRNWLINEIYNLLLTTNANASKQDAHMFLFVIDGAMVQLLDPHKPDERERLLEYFLVRLG</sequence>
<dbReference type="PRINTS" id="PR00455">
    <property type="entry name" value="HTHTETR"/>
</dbReference>
<evidence type="ECO:0000313" key="5">
    <source>
        <dbReference type="Proteomes" id="UP001240164"/>
    </source>
</evidence>
<dbReference type="AlphaFoldDB" id="A0ABD5AI47"/>
<evidence type="ECO:0000313" key="4">
    <source>
        <dbReference type="EMBL" id="MDP9802244.1"/>
    </source>
</evidence>
<comment type="caution">
    <text evidence="4">The sequence shown here is derived from an EMBL/GenBank/DDBJ whole genome shotgun (WGS) entry which is preliminary data.</text>
</comment>